<evidence type="ECO:0000256" key="5">
    <source>
        <dbReference type="ARBA" id="ARBA00022679"/>
    </source>
</evidence>
<keyword evidence="3 12" id="KW-0963">Cytoplasm</keyword>
<dbReference type="NCBIfam" id="TIGR01072">
    <property type="entry name" value="murA"/>
    <property type="match status" value="1"/>
</dbReference>
<dbReference type="HAMAP" id="MF_00111">
    <property type="entry name" value="MurA"/>
    <property type="match status" value="1"/>
</dbReference>
<evidence type="ECO:0000259" key="13">
    <source>
        <dbReference type="Pfam" id="PF00275"/>
    </source>
</evidence>
<evidence type="ECO:0000256" key="12">
    <source>
        <dbReference type="HAMAP-Rule" id="MF_00111"/>
    </source>
</evidence>
<feature type="active site" description="Proton donor" evidence="12">
    <location>
        <position position="120"/>
    </location>
</feature>
<keyword evidence="9 12" id="KW-0961">Cell wall biogenesis/degradation</keyword>
<dbReference type="InterPro" id="IPR050068">
    <property type="entry name" value="MurA_subfamily"/>
</dbReference>
<dbReference type="GO" id="GO:0008360">
    <property type="term" value="P:regulation of cell shape"/>
    <property type="evidence" value="ECO:0007669"/>
    <property type="project" value="UniProtKB-KW"/>
</dbReference>
<feature type="binding site" evidence="12">
    <location>
        <begin position="125"/>
        <end position="129"/>
    </location>
    <ligand>
        <name>UDP-N-acetyl-alpha-D-glucosamine</name>
        <dbReference type="ChEBI" id="CHEBI:57705"/>
    </ligand>
</feature>
<feature type="binding site" evidence="12">
    <location>
        <position position="331"/>
    </location>
    <ligand>
        <name>UDP-N-acetyl-alpha-D-glucosamine</name>
        <dbReference type="ChEBI" id="CHEBI:57705"/>
    </ligand>
</feature>
<evidence type="ECO:0000256" key="1">
    <source>
        <dbReference type="ARBA" id="ARBA00004496"/>
    </source>
</evidence>
<evidence type="ECO:0000256" key="7">
    <source>
        <dbReference type="ARBA" id="ARBA00022984"/>
    </source>
</evidence>
<evidence type="ECO:0000256" key="6">
    <source>
        <dbReference type="ARBA" id="ARBA00022960"/>
    </source>
</evidence>
<dbReference type="Gene3D" id="3.65.10.10">
    <property type="entry name" value="Enolpyruvate transferase domain"/>
    <property type="match status" value="2"/>
</dbReference>
<keyword evidence="4 12" id="KW-0132">Cell division</keyword>
<dbReference type="GO" id="GO:0008760">
    <property type="term" value="F:UDP-N-acetylglucosamine 1-carboxyvinyltransferase activity"/>
    <property type="evidence" value="ECO:0007669"/>
    <property type="project" value="UniProtKB-UniRule"/>
</dbReference>
<keyword evidence="12" id="KW-0670">Pyruvate</keyword>
<comment type="subcellular location">
    <subcellularLocation>
        <location evidence="1 12">Cytoplasm</location>
    </subcellularLocation>
</comment>
<protein>
    <recommendedName>
        <fullName evidence="12">UDP-N-acetylglucosamine 1-carboxyvinyltransferase</fullName>
        <ecNumber evidence="12">2.5.1.7</ecNumber>
    </recommendedName>
    <alternativeName>
        <fullName evidence="12">Enoylpyruvate transferase</fullName>
    </alternativeName>
    <alternativeName>
        <fullName evidence="12">UDP-N-acetylglucosamine enolpyruvyl transferase</fullName>
        <shortName evidence="12">EPT</shortName>
    </alternativeName>
</protein>
<feature type="modified residue" description="2-(S-cysteinyl)pyruvic acid O-phosphothioketal" evidence="12">
    <location>
        <position position="120"/>
    </location>
</feature>
<evidence type="ECO:0000256" key="9">
    <source>
        <dbReference type="ARBA" id="ARBA00023316"/>
    </source>
</evidence>
<sequence>MDKFVIRGGNPLVGTIHVSGAKNSALPCMAAAILTEEEVTLENIPDVRDIETERKLLVAMGAEVELGTGTSDHRTRINFRTLSSPEAKYEIVKTMRASSLVLGPLVARAGMARVAMPGGCAIGGRPIDLHIKGLEKMGATIAQEHGYLEARSDKLKGAHIVFDKITVTGTEDLLMAAVLAEGETLMENCAREPEVCDLAALLIAMGAKIEGAGTSTIRIQGVTSLNGAQYRINPDRIEAGTFLVAGAITAGDLTVADCNPDHLGAVISKLQEAGAQIDLLGPNSIRVRSNGKLRAADISTEEYPGFPTDMQAQYLALCTQAEGVSQISENIFENRFMHVQELVRMGANIKVDGRTATVRGPSPLSAAAVMCSDLRASASLVLAALVADGESILDRVYHMDRGYERIEQKLGSVGAQIRRMGNVFS</sequence>
<feature type="binding site" evidence="12">
    <location>
        <begin position="22"/>
        <end position="23"/>
    </location>
    <ligand>
        <name>phosphoenolpyruvate</name>
        <dbReference type="ChEBI" id="CHEBI:58702"/>
    </ligand>
</feature>
<dbReference type="Pfam" id="PF00275">
    <property type="entry name" value="EPSP_synthase"/>
    <property type="match status" value="1"/>
</dbReference>
<dbReference type="PANTHER" id="PTHR43783">
    <property type="entry name" value="UDP-N-ACETYLGLUCOSAMINE 1-CARBOXYVINYLTRANSFERASE"/>
    <property type="match status" value="1"/>
</dbReference>
<dbReference type="GO" id="GO:0019277">
    <property type="term" value="P:UDP-N-acetylgalactosamine biosynthetic process"/>
    <property type="evidence" value="ECO:0007669"/>
    <property type="project" value="InterPro"/>
</dbReference>
<keyword evidence="7 12" id="KW-0573">Peptidoglycan synthesis</keyword>
<dbReference type="GO" id="GO:0071555">
    <property type="term" value="P:cell wall organization"/>
    <property type="evidence" value="ECO:0007669"/>
    <property type="project" value="UniProtKB-KW"/>
</dbReference>
<dbReference type="GO" id="GO:0009252">
    <property type="term" value="P:peptidoglycan biosynthetic process"/>
    <property type="evidence" value="ECO:0007669"/>
    <property type="project" value="UniProtKB-UniRule"/>
</dbReference>
<keyword evidence="8 12" id="KW-0131">Cell cycle</keyword>
<feature type="binding site" evidence="12">
    <location>
        <position position="96"/>
    </location>
    <ligand>
        <name>UDP-N-acetyl-alpha-D-glucosamine</name>
        <dbReference type="ChEBI" id="CHEBI:57705"/>
    </ligand>
</feature>
<evidence type="ECO:0000256" key="4">
    <source>
        <dbReference type="ARBA" id="ARBA00022618"/>
    </source>
</evidence>
<dbReference type="EMBL" id="CP121196">
    <property type="protein sequence ID" value="XBH16220.1"/>
    <property type="molecule type" value="Genomic_DNA"/>
</dbReference>
<dbReference type="FunFam" id="3.65.10.10:FF:000001">
    <property type="entry name" value="UDP-N-acetylglucosamine 1-carboxyvinyltransferase"/>
    <property type="match status" value="1"/>
</dbReference>
<comment type="caution">
    <text evidence="12">Lacks conserved residue(s) required for the propagation of feature annotation.</text>
</comment>
<dbReference type="CDD" id="cd01555">
    <property type="entry name" value="UdpNAET"/>
    <property type="match status" value="1"/>
</dbReference>
<dbReference type="AlphaFoldDB" id="A0AAU7DGI9"/>
<name>A0AAU7DGI9_9BACT</name>
<dbReference type="EC" id="2.5.1.7" evidence="12"/>
<dbReference type="NCBIfam" id="NF006873">
    <property type="entry name" value="PRK09369.1"/>
    <property type="match status" value="1"/>
</dbReference>
<evidence type="ECO:0000256" key="8">
    <source>
        <dbReference type="ARBA" id="ARBA00023306"/>
    </source>
</evidence>
<dbReference type="SUPFAM" id="SSF55205">
    <property type="entry name" value="EPT/RTPC-like"/>
    <property type="match status" value="1"/>
</dbReference>
<evidence type="ECO:0000256" key="3">
    <source>
        <dbReference type="ARBA" id="ARBA00022490"/>
    </source>
</evidence>
<accession>A0AAU7DGI9</accession>
<dbReference type="InterPro" id="IPR001986">
    <property type="entry name" value="Enolpyruvate_Tfrase_dom"/>
</dbReference>
<evidence type="ECO:0000313" key="14">
    <source>
        <dbReference type="EMBL" id="XBH16220.1"/>
    </source>
</evidence>
<comment type="pathway">
    <text evidence="2 12">Cell wall biogenesis; peptidoglycan biosynthesis.</text>
</comment>
<dbReference type="GO" id="GO:0005737">
    <property type="term" value="C:cytoplasm"/>
    <property type="evidence" value="ECO:0007669"/>
    <property type="project" value="UniProtKB-SubCell"/>
</dbReference>
<gene>
    <name evidence="12 14" type="primary">murA</name>
    <name evidence="14" type="ORF">P8935_16785</name>
</gene>
<dbReference type="RefSeq" id="WP_348261447.1">
    <property type="nucleotide sequence ID" value="NZ_CP121196.1"/>
</dbReference>
<evidence type="ECO:0000256" key="2">
    <source>
        <dbReference type="ARBA" id="ARBA00004752"/>
    </source>
</evidence>
<comment type="function">
    <text evidence="12">Cell wall formation. Adds enolpyruvyl to UDP-N-acetylglucosamine.</text>
</comment>
<reference evidence="14" key="1">
    <citation type="submission" date="2023-03" db="EMBL/GenBank/DDBJ databases">
        <title>Edaphobacter sp.</title>
        <authorList>
            <person name="Huber K.J."/>
            <person name="Papendorf J."/>
            <person name="Pilke C."/>
            <person name="Bunk B."/>
            <person name="Sproeer C."/>
            <person name="Pester M."/>
        </authorList>
    </citation>
    <scope>NUCLEOTIDE SEQUENCE</scope>
    <source>
        <strain evidence="14">DSM 110680</strain>
    </source>
</reference>
<keyword evidence="6 12" id="KW-0133">Cell shape</keyword>
<dbReference type="PANTHER" id="PTHR43783:SF1">
    <property type="entry name" value="UDP-N-ACETYLGLUCOSAMINE 1-CARBOXYVINYLTRANSFERASE"/>
    <property type="match status" value="1"/>
</dbReference>
<dbReference type="InterPro" id="IPR036968">
    <property type="entry name" value="Enolpyruvate_Tfrase_sf"/>
</dbReference>
<dbReference type="InterPro" id="IPR005750">
    <property type="entry name" value="UDP_GlcNAc_COvinyl_MurA"/>
</dbReference>
<dbReference type="InterPro" id="IPR013792">
    <property type="entry name" value="RNA3'P_cycl/enolpyr_Trfase_a/b"/>
</dbReference>
<proteinExistence type="inferred from homology"/>
<dbReference type="GO" id="GO:0051301">
    <property type="term" value="P:cell division"/>
    <property type="evidence" value="ECO:0007669"/>
    <property type="project" value="UniProtKB-KW"/>
</dbReference>
<feature type="binding site" evidence="12">
    <location>
        <position position="309"/>
    </location>
    <ligand>
        <name>UDP-N-acetyl-alpha-D-glucosamine</name>
        <dbReference type="ChEBI" id="CHEBI:57705"/>
    </ligand>
</feature>
<comment type="similarity">
    <text evidence="10 12">Belongs to the EPSP synthase family. MurA subfamily.</text>
</comment>
<comment type="catalytic activity">
    <reaction evidence="11 12">
        <text>phosphoenolpyruvate + UDP-N-acetyl-alpha-D-glucosamine = UDP-N-acetyl-3-O-(1-carboxyvinyl)-alpha-D-glucosamine + phosphate</text>
        <dbReference type="Rhea" id="RHEA:18681"/>
        <dbReference type="ChEBI" id="CHEBI:43474"/>
        <dbReference type="ChEBI" id="CHEBI:57705"/>
        <dbReference type="ChEBI" id="CHEBI:58702"/>
        <dbReference type="ChEBI" id="CHEBI:68483"/>
        <dbReference type="EC" id="2.5.1.7"/>
    </reaction>
</comment>
<organism evidence="14">
    <name type="scientific">Telmatobacter sp. DSM 110680</name>
    <dbReference type="NCBI Taxonomy" id="3036704"/>
    <lineage>
        <taxon>Bacteria</taxon>
        <taxon>Pseudomonadati</taxon>
        <taxon>Acidobacteriota</taxon>
        <taxon>Terriglobia</taxon>
        <taxon>Terriglobales</taxon>
        <taxon>Acidobacteriaceae</taxon>
        <taxon>Telmatobacter</taxon>
    </lineage>
</organism>
<keyword evidence="5 12" id="KW-0808">Transferase</keyword>
<feature type="domain" description="Enolpyruvate transferase" evidence="13">
    <location>
        <begin position="7"/>
        <end position="410"/>
    </location>
</feature>
<evidence type="ECO:0000256" key="10">
    <source>
        <dbReference type="ARBA" id="ARBA00038367"/>
    </source>
</evidence>
<evidence type="ECO:0000256" key="11">
    <source>
        <dbReference type="ARBA" id="ARBA00047527"/>
    </source>
</evidence>